<protein>
    <recommendedName>
        <fullName evidence="5">Mid2 domain-containing protein</fullName>
    </recommendedName>
</protein>
<dbReference type="AlphaFoldDB" id="A0A4T0TLF5"/>
<evidence type="ECO:0000256" key="2">
    <source>
        <dbReference type="SAM" id="Phobius"/>
    </source>
</evidence>
<dbReference type="Proteomes" id="UP000310708">
    <property type="component" value="Unassembled WGS sequence"/>
</dbReference>
<gene>
    <name evidence="3" type="ORF">E3Q01_01937</name>
</gene>
<keyword evidence="2" id="KW-1133">Transmembrane helix</keyword>
<keyword evidence="2" id="KW-0472">Membrane</keyword>
<proteinExistence type="predicted"/>
<feature type="compositionally biased region" description="Polar residues" evidence="1">
    <location>
        <begin position="34"/>
        <end position="64"/>
    </location>
</feature>
<evidence type="ECO:0000313" key="4">
    <source>
        <dbReference type="Proteomes" id="UP000310708"/>
    </source>
</evidence>
<evidence type="ECO:0008006" key="5">
    <source>
        <dbReference type="Google" id="ProtNLM"/>
    </source>
</evidence>
<feature type="transmembrane region" description="Helical" evidence="2">
    <location>
        <begin position="104"/>
        <end position="123"/>
    </location>
</feature>
<feature type="compositionally biased region" description="Low complexity" evidence="1">
    <location>
        <begin position="65"/>
        <end position="88"/>
    </location>
</feature>
<keyword evidence="2" id="KW-0812">Transmembrane</keyword>
<organism evidence="3 4">
    <name type="scientific">Wallemia mellicola</name>
    <dbReference type="NCBI Taxonomy" id="1708541"/>
    <lineage>
        <taxon>Eukaryota</taxon>
        <taxon>Fungi</taxon>
        <taxon>Dikarya</taxon>
        <taxon>Basidiomycota</taxon>
        <taxon>Wallemiomycotina</taxon>
        <taxon>Wallemiomycetes</taxon>
        <taxon>Wallemiales</taxon>
        <taxon>Wallemiaceae</taxon>
        <taxon>Wallemia</taxon>
    </lineage>
</organism>
<dbReference type="EMBL" id="SPRX01000020">
    <property type="protein sequence ID" value="TIC65800.1"/>
    <property type="molecule type" value="Genomic_DNA"/>
</dbReference>
<evidence type="ECO:0000256" key="1">
    <source>
        <dbReference type="SAM" id="MobiDB-lite"/>
    </source>
</evidence>
<evidence type="ECO:0000313" key="3">
    <source>
        <dbReference type="EMBL" id="TIC65800.1"/>
    </source>
</evidence>
<name>A0A4T0TLF5_9BASI</name>
<comment type="caution">
    <text evidence="3">The sequence shown here is derived from an EMBL/GenBank/DDBJ whole genome shotgun (WGS) entry which is preliminary data.</text>
</comment>
<feature type="region of interest" description="Disordered" evidence="1">
    <location>
        <begin position="225"/>
        <end position="264"/>
    </location>
</feature>
<accession>A0A4T0TLF5</accession>
<reference evidence="3 4" key="1">
    <citation type="submission" date="2019-03" db="EMBL/GenBank/DDBJ databases">
        <title>Sequencing 25 genomes of Wallemia mellicola.</title>
        <authorList>
            <person name="Gostincar C."/>
        </authorList>
    </citation>
    <scope>NUCLEOTIDE SEQUENCE [LARGE SCALE GENOMIC DNA]</scope>
    <source>
        <strain evidence="3 4">EXF-757</strain>
    </source>
</reference>
<sequence length="264" mass="28060">MRGSRSVHYKRDIWYGDGNGSKVVVSPGGPTVDYTEQSESPTPTGSRTVINSVDTSEDYNIQANGTGSTPSDSSSSSGKSTPSSSLGPHKASSSDPSNLSAGPIVGIVVGVIAFFVFLFLCFGKYRRRMNRQKTMSFAKAQGMARSQPHYAPGAPIDDGSFRPTTFQMKNTNGAMTVKSQHSKSGSDTTNLFRKGSTASSLVPSDVNSLAAAPWFRSSGATTEESHSDVLLGMSRSDSDRSRYKKGRNSFGSPLDMLVRGIGKS</sequence>
<feature type="region of interest" description="Disordered" evidence="1">
    <location>
        <begin position="1"/>
        <end position="99"/>
    </location>
</feature>